<dbReference type="PROSITE" id="PS00688">
    <property type="entry name" value="SIGMA54_INTERACT_3"/>
    <property type="match status" value="1"/>
</dbReference>
<dbReference type="Proteomes" id="UP000823597">
    <property type="component" value="Unassembled WGS sequence"/>
</dbReference>
<dbReference type="Gene3D" id="1.10.10.60">
    <property type="entry name" value="Homeodomain-like"/>
    <property type="match status" value="1"/>
</dbReference>
<dbReference type="GO" id="GO:0005524">
    <property type="term" value="F:ATP binding"/>
    <property type="evidence" value="ECO:0007669"/>
    <property type="project" value="UniProtKB-KW"/>
</dbReference>
<gene>
    <name evidence="8" type="ORF">IAB93_03710</name>
</gene>
<dbReference type="Pfam" id="PF00158">
    <property type="entry name" value="Sigma54_activat"/>
    <property type="match status" value="1"/>
</dbReference>
<dbReference type="SMART" id="SM00382">
    <property type="entry name" value="AAA"/>
    <property type="match status" value="1"/>
</dbReference>
<dbReference type="SUPFAM" id="SSF46689">
    <property type="entry name" value="Homeodomain-like"/>
    <property type="match status" value="1"/>
</dbReference>
<evidence type="ECO:0000313" key="9">
    <source>
        <dbReference type="Proteomes" id="UP000823597"/>
    </source>
</evidence>
<keyword evidence="3" id="KW-0805">Transcription regulation</keyword>
<dbReference type="InterPro" id="IPR025943">
    <property type="entry name" value="Sigma_54_int_dom_ATP-bd_2"/>
</dbReference>
<keyword evidence="5" id="KW-0804">Transcription</keyword>
<dbReference type="PROSITE" id="PS50045">
    <property type="entry name" value="SIGMA54_INTERACT_4"/>
    <property type="match status" value="1"/>
</dbReference>
<evidence type="ECO:0000313" key="8">
    <source>
        <dbReference type="EMBL" id="MBO8465086.1"/>
    </source>
</evidence>
<dbReference type="GO" id="GO:0043565">
    <property type="term" value="F:sequence-specific DNA binding"/>
    <property type="evidence" value="ECO:0007669"/>
    <property type="project" value="InterPro"/>
</dbReference>
<evidence type="ECO:0000256" key="1">
    <source>
        <dbReference type="ARBA" id="ARBA00022741"/>
    </source>
</evidence>
<evidence type="ECO:0000256" key="3">
    <source>
        <dbReference type="ARBA" id="ARBA00023015"/>
    </source>
</evidence>
<dbReference type="InterPro" id="IPR025662">
    <property type="entry name" value="Sigma_54_int_dom_ATP-bd_1"/>
</dbReference>
<evidence type="ECO:0000256" key="4">
    <source>
        <dbReference type="ARBA" id="ARBA00023125"/>
    </source>
</evidence>
<dbReference type="InterPro" id="IPR009057">
    <property type="entry name" value="Homeodomain-like_sf"/>
</dbReference>
<evidence type="ECO:0000256" key="5">
    <source>
        <dbReference type="ARBA" id="ARBA00023163"/>
    </source>
</evidence>
<evidence type="ECO:0000256" key="2">
    <source>
        <dbReference type="ARBA" id="ARBA00022840"/>
    </source>
</evidence>
<dbReference type="Pfam" id="PF02954">
    <property type="entry name" value="HTH_8"/>
    <property type="match status" value="1"/>
</dbReference>
<dbReference type="InterPro" id="IPR002197">
    <property type="entry name" value="HTH_Fis"/>
</dbReference>
<proteinExistence type="predicted"/>
<dbReference type="InterPro" id="IPR002078">
    <property type="entry name" value="Sigma_54_int"/>
</dbReference>
<feature type="region of interest" description="Disordered" evidence="6">
    <location>
        <begin position="326"/>
        <end position="345"/>
    </location>
</feature>
<dbReference type="EMBL" id="JADIME010000038">
    <property type="protein sequence ID" value="MBO8465086.1"/>
    <property type="molecule type" value="Genomic_DNA"/>
</dbReference>
<comment type="caution">
    <text evidence="8">The sequence shown here is derived from an EMBL/GenBank/DDBJ whole genome shotgun (WGS) entry which is preliminary data.</text>
</comment>
<dbReference type="SUPFAM" id="SSF52540">
    <property type="entry name" value="P-loop containing nucleoside triphosphate hydrolases"/>
    <property type="match status" value="1"/>
</dbReference>
<protein>
    <submittedName>
        <fullName evidence="8">Sigma 54-interacting transcriptional regulator</fullName>
    </submittedName>
</protein>
<reference evidence="8" key="2">
    <citation type="journal article" date="2021" name="PeerJ">
        <title>Extensive microbial diversity within the chicken gut microbiome revealed by metagenomics and culture.</title>
        <authorList>
            <person name="Gilroy R."/>
            <person name="Ravi A."/>
            <person name="Getino M."/>
            <person name="Pursley I."/>
            <person name="Horton D.L."/>
            <person name="Alikhan N.F."/>
            <person name="Baker D."/>
            <person name="Gharbi K."/>
            <person name="Hall N."/>
            <person name="Watson M."/>
            <person name="Adriaenssens E.M."/>
            <person name="Foster-Nyarko E."/>
            <person name="Jarju S."/>
            <person name="Secka A."/>
            <person name="Antonio M."/>
            <person name="Oren A."/>
            <person name="Chaudhuri R.R."/>
            <person name="La Ragione R."/>
            <person name="Hildebrand F."/>
            <person name="Pallen M.J."/>
        </authorList>
    </citation>
    <scope>NUCLEOTIDE SEQUENCE</scope>
    <source>
        <strain evidence="8">10037</strain>
    </source>
</reference>
<evidence type="ECO:0000259" key="7">
    <source>
        <dbReference type="PROSITE" id="PS50045"/>
    </source>
</evidence>
<sequence length="416" mass="46181">MSQEELQRIKSGFDIVGNDAMLNYAVELAYKAASTDLTVLVTGESGVGKESIPKIIHQYSARKHAKYFAVNCGGIPEGTIDSELFGHEKGAFTGAAEKRKGYFEEADGGTLFLDEVAELPLPSQAKLLRVLQSGEFIRVGASQVLKCDVRVIAATNVHLEDAVAKGKFRADLYYRLNAIPIYIPALRERPGDIDLLFRKFLADFSEKYRTSRIRLSPQAKQMLVEYRWPGNIRQLKNVAEQLSAFESVPDPRQTVEISGDEMKRYIPKDRGALIPVAGANENDSVFSPSDKEMIYRILYQLKADVDHLKSAVFGDGGTALPARVLPAPHNDEPIVTPPRMDYDGKDSGNGTINVEDYGFAEESHAQKRPMSIQEVNEELIKAALKRNGGKRSAAANELGISERTLYRKIKEFNIKL</sequence>
<dbReference type="AlphaFoldDB" id="A0A9D9I4W9"/>
<dbReference type="Gene3D" id="3.40.50.300">
    <property type="entry name" value="P-loop containing nucleotide triphosphate hydrolases"/>
    <property type="match status" value="1"/>
</dbReference>
<name>A0A9D9I4W9_9BACT</name>
<dbReference type="Pfam" id="PF25601">
    <property type="entry name" value="AAA_lid_14"/>
    <property type="match status" value="1"/>
</dbReference>
<keyword evidence="1" id="KW-0547">Nucleotide-binding</keyword>
<organism evidence="8 9">
    <name type="scientific">Candidatus Merdivivens pullistercoris</name>
    <dbReference type="NCBI Taxonomy" id="2840873"/>
    <lineage>
        <taxon>Bacteria</taxon>
        <taxon>Pseudomonadati</taxon>
        <taxon>Bacteroidota</taxon>
        <taxon>Bacteroidia</taxon>
        <taxon>Bacteroidales</taxon>
        <taxon>Muribaculaceae</taxon>
        <taxon>Muribaculaceae incertae sedis</taxon>
        <taxon>Candidatus Merdivivens</taxon>
    </lineage>
</organism>
<dbReference type="Gene3D" id="1.10.8.60">
    <property type="match status" value="1"/>
</dbReference>
<dbReference type="InterPro" id="IPR027417">
    <property type="entry name" value="P-loop_NTPase"/>
</dbReference>
<evidence type="ECO:0000256" key="6">
    <source>
        <dbReference type="SAM" id="MobiDB-lite"/>
    </source>
</evidence>
<dbReference type="PANTHER" id="PTHR32071">
    <property type="entry name" value="TRANSCRIPTIONAL REGULATORY PROTEIN"/>
    <property type="match status" value="1"/>
</dbReference>
<accession>A0A9D9I4W9</accession>
<dbReference type="CDD" id="cd00009">
    <property type="entry name" value="AAA"/>
    <property type="match status" value="1"/>
</dbReference>
<dbReference type="InterPro" id="IPR058031">
    <property type="entry name" value="AAA_lid_NorR"/>
</dbReference>
<feature type="domain" description="Sigma-54 factor interaction" evidence="7">
    <location>
        <begin position="15"/>
        <end position="244"/>
    </location>
</feature>
<dbReference type="InterPro" id="IPR003593">
    <property type="entry name" value="AAA+_ATPase"/>
</dbReference>
<keyword evidence="4" id="KW-0238">DNA-binding</keyword>
<dbReference type="FunFam" id="3.40.50.300:FF:000006">
    <property type="entry name" value="DNA-binding transcriptional regulator NtrC"/>
    <property type="match status" value="1"/>
</dbReference>
<dbReference type="InterPro" id="IPR025944">
    <property type="entry name" value="Sigma_54_int_dom_CS"/>
</dbReference>
<dbReference type="PANTHER" id="PTHR32071:SF121">
    <property type="entry name" value="SIGMA L-DEPENDENT TRANSCRIPTIONAL REGULATOR YQIR-RELATED"/>
    <property type="match status" value="1"/>
</dbReference>
<keyword evidence="2" id="KW-0067">ATP-binding</keyword>
<dbReference type="PRINTS" id="PR01590">
    <property type="entry name" value="HTHFIS"/>
</dbReference>
<reference evidence="8" key="1">
    <citation type="submission" date="2020-10" db="EMBL/GenBank/DDBJ databases">
        <authorList>
            <person name="Gilroy R."/>
        </authorList>
    </citation>
    <scope>NUCLEOTIDE SEQUENCE</scope>
    <source>
        <strain evidence="8">10037</strain>
    </source>
</reference>
<dbReference type="PROSITE" id="PS00676">
    <property type="entry name" value="SIGMA54_INTERACT_2"/>
    <property type="match status" value="1"/>
</dbReference>
<dbReference type="PROSITE" id="PS00675">
    <property type="entry name" value="SIGMA54_INTERACT_1"/>
    <property type="match status" value="1"/>
</dbReference>
<dbReference type="GO" id="GO:0006355">
    <property type="term" value="P:regulation of DNA-templated transcription"/>
    <property type="evidence" value="ECO:0007669"/>
    <property type="project" value="InterPro"/>
</dbReference>